<keyword evidence="3" id="KW-1185">Reference proteome</keyword>
<evidence type="ECO:0000313" key="4">
    <source>
        <dbReference type="Proteomes" id="UP000050515"/>
    </source>
</evidence>
<evidence type="ECO:0000313" key="1">
    <source>
        <dbReference type="EMBL" id="KPV45773.1"/>
    </source>
</evidence>
<evidence type="ECO:0000313" key="2">
    <source>
        <dbReference type="EMBL" id="KQB34667.1"/>
    </source>
</evidence>
<dbReference type="AlphaFoldDB" id="A0A0Q0RXG5"/>
<protein>
    <recommendedName>
        <fullName evidence="5">DUF1641 domain-containing protein</fullName>
    </recommendedName>
</protein>
<reference evidence="1 4" key="1">
    <citation type="submission" date="2015-09" db="EMBL/GenBank/DDBJ databases">
        <title>Draft genome sequence of Acidiplasma aeolicum DSM 18409.</title>
        <authorList>
            <person name="Hemp J."/>
        </authorList>
    </citation>
    <scope>NUCLEOTIDE SEQUENCE [LARGE SCALE GENOMIC DNA]</scope>
    <source>
        <strain evidence="1 4">V</strain>
    </source>
</reference>
<dbReference type="EMBL" id="LKBG01000227">
    <property type="protein sequence ID" value="KQB34667.1"/>
    <property type="molecule type" value="Genomic_DNA"/>
</dbReference>
<comment type="caution">
    <text evidence="2">The sequence shown here is derived from an EMBL/GenBank/DDBJ whole genome shotgun (WGS) entry which is preliminary data.</text>
</comment>
<reference evidence="2 3" key="2">
    <citation type="submission" date="2015-09" db="EMBL/GenBank/DDBJ databases">
        <title>Heavy metals and arsenic resistance mechanisms in polyextremophilic archaea of the family Ferroplasmaceae.</title>
        <authorList>
            <person name="Bulaev A.G."/>
            <person name="Kanygina A.V."/>
        </authorList>
    </citation>
    <scope>NUCLEOTIDE SEQUENCE [LARGE SCALE GENOMIC DNA]</scope>
    <source>
        <strain evidence="2 3">VT</strain>
    </source>
</reference>
<evidence type="ECO:0000313" key="3">
    <source>
        <dbReference type="Proteomes" id="UP000050320"/>
    </source>
</evidence>
<dbReference type="Proteomes" id="UP000050320">
    <property type="component" value="Unassembled WGS sequence"/>
</dbReference>
<dbReference type="PANTHER" id="PTHR38433">
    <property type="match status" value="1"/>
</dbReference>
<evidence type="ECO:0008006" key="5">
    <source>
        <dbReference type="Google" id="ProtNLM"/>
    </source>
</evidence>
<dbReference type="Proteomes" id="UP000050515">
    <property type="component" value="Unassembled WGS sequence"/>
</dbReference>
<dbReference type="PATRIC" id="fig|507754.4.peg.1928"/>
<dbReference type="PANTHER" id="PTHR38433:SF1">
    <property type="entry name" value="DUF1641 DOMAIN-CONTAINING PROTEIN"/>
    <property type="match status" value="1"/>
</dbReference>
<accession>A0A0Q0RXG5</accession>
<dbReference type="EMBL" id="LJCQ01000384">
    <property type="protein sequence ID" value="KPV45773.1"/>
    <property type="molecule type" value="Genomic_DNA"/>
</dbReference>
<gene>
    <name evidence="2" type="ORF">AOG54_04145</name>
    <name evidence="1" type="ORF">SE19_08270</name>
</gene>
<sequence length="150" mass="17253">MIKMAKPIEYIEENEKNEMDITDMLPEEYKESFSNLLKTVKNLNDSGFFSLINALTSNYKYIIDTLSDQLESEDTKRSMTNIFSIFQLLSKLDTDKTVNYMSELGNAISNAKIPDRRYGLMDIARTINNNDTARTIILLLKILSDTFGKK</sequence>
<organism evidence="2 3">
    <name type="scientific">Acidiplasma aeolicum</name>
    <dbReference type="NCBI Taxonomy" id="507754"/>
    <lineage>
        <taxon>Archaea</taxon>
        <taxon>Methanobacteriati</taxon>
        <taxon>Thermoplasmatota</taxon>
        <taxon>Thermoplasmata</taxon>
        <taxon>Thermoplasmatales</taxon>
        <taxon>Ferroplasmaceae</taxon>
        <taxon>Acidiplasma</taxon>
    </lineage>
</organism>
<proteinExistence type="predicted"/>
<name>A0A0Q0RXG5_9ARCH</name>